<reference evidence="3" key="1">
    <citation type="submission" date="2017-09" db="EMBL/GenBank/DDBJ databases">
        <authorList>
            <person name="Varghese N."/>
            <person name="Submissions S."/>
        </authorList>
    </citation>
    <scope>NUCLEOTIDE SEQUENCE [LARGE SCALE GENOMIC DNA]</scope>
    <source>
        <strain evidence="3">DSM 29961</strain>
    </source>
</reference>
<protein>
    <submittedName>
        <fullName evidence="2">NmrA-like family protein</fullName>
    </submittedName>
</protein>
<dbReference type="Pfam" id="PF05368">
    <property type="entry name" value="NmrA"/>
    <property type="match status" value="1"/>
</dbReference>
<sequence>MTVKPVILVTGATCNQGSAVAKSLLEQGTFTVRALVRNKASEKAKTLLTTRRTNLHISTP</sequence>
<dbReference type="InterPro" id="IPR036291">
    <property type="entry name" value="NAD(P)-bd_dom_sf"/>
</dbReference>
<dbReference type="EMBL" id="OCNH01000006">
    <property type="protein sequence ID" value="SOD96933.1"/>
    <property type="molecule type" value="Genomic_DNA"/>
</dbReference>
<evidence type="ECO:0000313" key="2">
    <source>
        <dbReference type="EMBL" id="SOD96933.1"/>
    </source>
</evidence>
<evidence type="ECO:0000313" key="3">
    <source>
        <dbReference type="Proteomes" id="UP000219452"/>
    </source>
</evidence>
<dbReference type="Gene3D" id="3.40.50.720">
    <property type="entry name" value="NAD(P)-binding Rossmann-like Domain"/>
    <property type="match status" value="1"/>
</dbReference>
<dbReference type="RefSeq" id="WP_245877990.1">
    <property type="nucleotide sequence ID" value="NZ_OCNH01000006.1"/>
</dbReference>
<feature type="domain" description="NmrA-like" evidence="1">
    <location>
        <begin position="5"/>
        <end position="47"/>
    </location>
</feature>
<dbReference type="Proteomes" id="UP000219452">
    <property type="component" value="Unassembled WGS sequence"/>
</dbReference>
<accession>A0A286GN12</accession>
<proteinExistence type="predicted"/>
<organism evidence="2 3">
    <name type="scientific">Spirosoma fluviale</name>
    <dbReference type="NCBI Taxonomy" id="1597977"/>
    <lineage>
        <taxon>Bacteria</taxon>
        <taxon>Pseudomonadati</taxon>
        <taxon>Bacteroidota</taxon>
        <taxon>Cytophagia</taxon>
        <taxon>Cytophagales</taxon>
        <taxon>Cytophagaceae</taxon>
        <taxon>Spirosoma</taxon>
    </lineage>
</organism>
<gene>
    <name evidence="2" type="ORF">SAMN06269250_5576</name>
</gene>
<dbReference type="SUPFAM" id="SSF51735">
    <property type="entry name" value="NAD(P)-binding Rossmann-fold domains"/>
    <property type="match status" value="1"/>
</dbReference>
<name>A0A286GN12_9BACT</name>
<dbReference type="AlphaFoldDB" id="A0A286GN12"/>
<keyword evidence="3" id="KW-1185">Reference proteome</keyword>
<evidence type="ECO:0000259" key="1">
    <source>
        <dbReference type="Pfam" id="PF05368"/>
    </source>
</evidence>
<dbReference type="InterPro" id="IPR008030">
    <property type="entry name" value="NmrA-like"/>
</dbReference>